<dbReference type="Gene3D" id="4.10.240.10">
    <property type="entry name" value="Zn(2)-C6 fungal-type DNA-binding domain"/>
    <property type="match status" value="1"/>
</dbReference>
<dbReference type="PANTHER" id="PTHR36206:SF13">
    <property type="entry name" value="TRANSCRIPTIONAL REGULATORY PROTEIN MOC3"/>
    <property type="match status" value="1"/>
</dbReference>
<keyword evidence="3" id="KW-0805">Transcription regulation</keyword>
<gene>
    <name evidence="9" type="primary">UPC2</name>
    <name evidence="9" type="ORF">LTR24_006083</name>
</gene>
<evidence type="ECO:0000256" key="6">
    <source>
        <dbReference type="ARBA" id="ARBA00023242"/>
    </source>
</evidence>
<keyword evidence="4" id="KW-0238">DNA-binding</keyword>
<dbReference type="InterPro" id="IPR036864">
    <property type="entry name" value="Zn2-C6_fun-type_DNA-bd_sf"/>
</dbReference>
<dbReference type="PANTHER" id="PTHR36206">
    <property type="entry name" value="ASPERCRYPTIN BIOSYNTHESIS CLUSTER-SPECIFIC TRANSCRIPTION REGULATOR ATNN-RELATED"/>
    <property type="match status" value="1"/>
</dbReference>
<protein>
    <submittedName>
        <fullName evidence="9">Transcription factor</fullName>
    </submittedName>
</protein>
<feature type="compositionally biased region" description="Basic and acidic residues" evidence="7">
    <location>
        <begin position="523"/>
        <end position="534"/>
    </location>
</feature>
<dbReference type="Proteomes" id="UP001345013">
    <property type="component" value="Unassembled WGS sequence"/>
</dbReference>
<evidence type="ECO:0000256" key="3">
    <source>
        <dbReference type="ARBA" id="ARBA00023015"/>
    </source>
</evidence>
<dbReference type="PROSITE" id="PS50048">
    <property type="entry name" value="ZN2_CY6_FUNGAL_2"/>
    <property type="match status" value="1"/>
</dbReference>
<sequence length="592" mass="65718">MAPSGSSSSESSPQVGVSNRKKRFSPKVRTGCDNCKKRRVKCDERKPECLKCLKSGIQCLGYTIPIVKVFQPAAVPCSARSQFGVMDARSTDQDTDVLLPKAVNADGPFMLSKSCLSLSNLRPSASPYQTAEDRATFNVWLSKTSPNLTAYGPAGDVWRIHIPRFTFHSSTVRRLLIAAATVDARAPHIISRKRVDYTPKALIHYRSALTDIVNGKTSKLESLFASLVGWVIEAMHFDYRAGRIHLQGGRRILEEVESEATARGDHATYDLAHNNLREALRMCEGYNSMMLGSKPIFEVLNNAVWLDQDGGVPTLRVLRRRLSQHITNYRQGAFDGPQFACSLKAWEHIDRICRYLGPEPPILKYANHLLFNIAAALLPEHMAGGFSHGANKDVVDYVLIRASAAFHERSQLSTDEKSILDETLSVVLTHLFDLFSGREMWEKHQDILRDLLEAYPQALNETKGFDQLVDEAGQKEGRTMAAGRRSRPCPSEGEAGLKVGTRPNIISERAVAGDSNIQASRSITDRSSYEDHQQRFSSSKQQKHIRCWAEDAPVQSRKTGSGHQLNAGVRQRQQHNAQISQIDAASSSVVGP</sequence>
<comment type="caution">
    <text evidence="9">The sequence shown here is derived from an EMBL/GenBank/DDBJ whole genome shotgun (WGS) entry which is preliminary data.</text>
</comment>
<feature type="region of interest" description="Disordered" evidence="7">
    <location>
        <begin position="477"/>
        <end position="498"/>
    </location>
</feature>
<feature type="domain" description="Zn(2)-C6 fungal-type" evidence="8">
    <location>
        <begin position="31"/>
        <end position="59"/>
    </location>
</feature>
<name>A0ABR0K703_9EURO</name>
<dbReference type="PROSITE" id="PS00463">
    <property type="entry name" value="ZN2_CY6_FUNGAL_1"/>
    <property type="match status" value="1"/>
</dbReference>
<feature type="region of interest" description="Disordered" evidence="7">
    <location>
        <begin position="516"/>
        <end position="592"/>
    </location>
</feature>
<dbReference type="SUPFAM" id="SSF57701">
    <property type="entry name" value="Zn2/Cys6 DNA-binding domain"/>
    <property type="match status" value="1"/>
</dbReference>
<evidence type="ECO:0000313" key="9">
    <source>
        <dbReference type="EMBL" id="KAK5089529.1"/>
    </source>
</evidence>
<evidence type="ECO:0000313" key="10">
    <source>
        <dbReference type="Proteomes" id="UP001345013"/>
    </source>
</evidence>
<feature type="compositionally biased region" description="Low complexity" evidence="7">
    <location>
        <begin position="1"/>
        <end position="18"/>
    </location>
</feature>
<reference evidence="9 10" key="1">
    <citation type="submission" date="2023-08" db="EMBL/GenBank/DDBJ databases">
        <title>Black Yeasts Isolated from many extreme environments.</title>
        <authorList>
            <person name="Coleine C."/>
            <person name="Stajich J.E."/>
            <person name="Selbmann L."/>
        </authorList>
    </citation>
    <scope>NUCLEOTIDE SEQUENCE [LARGE SCALE GENOMIC DNA]</scope>
    <source>
        <strain evidence="9 10">CCFEE 5885</strain>
    </source>
</reference>
<dbReference type="SMART" id="SM00066">
    <property type="entry name" value="GAL4"/>
    <property type="match status" value="1"/>
</dbReference>
<evidence type="ECO:0000256" key="2">
    <source>
        <dbReference type="ARBA" id="ARBA00022833"/>
    </source>
</evidence>
<keyword evidence="10" id="KW-1185">Reference proteome</keyword>
<feature type="region of interest" description="Disordered" evidence="7">
    <location>
        <begin position="1"/>
        <end position="27"/>
    </location>
</feature>
<dbReference type="InterPro" id="IPR001138">
    <property type="entry name" value="Zn2Cys6_DnaBD"/>
</dbReference>
<keyword evidence="6" id="KW-0539">Nucleus</keyword>
<proteinExistence type="predicted"/>
<dbReference type="CDD" id="cd00067">
    <property type="entry name" value="GAL4"/>
    <property type="match status" value="1"/>
</dbReference>
<accession>A0ABR0K703</accession>
<evidence type="ECO:0000259" key="8">
    <source>
        <dbReference type="PROSITE" id="PS50048"/>
    </source>
</evidence>
<keyword evidence="1" id="KW-0479">Metal-binding</keyword>
<dbReference type="EMBL" id="JAVRRG010000075">
    <property type="protein sequence ID" value="KAK5089529.1"/>
    <property type="molecule type" value="Genomic_DNA"/>
</dbReference>
<keyword evidence="2" id="KW-0862">Zinc</keyword>
<evidence type="ECO:0000256" key="5">
    <source>
        <dbReference type="ARBA" id="ARBA00023163"/>
    </source>
</evidence>
<organism evidence="9 10">
    <name type="scientific">Lithohypha guttulata</name>
    <dbReference type="NCBI Taxonomy" id="1690604"/>
    <lineage>
        <taxon>Eukaryota</taxon>
        <taxon>Fungi</taxon>
        <taxon>Dikarya</taxon>
        <taxon>Ascomycota</taxon>
        <taxon>Pezizomycotina</taxon>
        <taxon>Eurotiomycetes</taxon>
        <taxon>Chaetothyriomycetidae</taxon>
        <taxon>Chaetothyriales</taxon>
        <taxon>Trichomeriaceae</taxon>
        <taxon>Lithohypha</taxon>
    </lineage>
</organism>
<keyword evidence="5" id="KW-0804">Transcription</keyword>
<dbReference type="Pfam" id="PF00172">
    <property type="entry name" value="Zn_clus"/>
    <property type="match status" value="1"/>
</dbReference>
<evidence type="ECO:0000256" key="1">
    <source>
        <dbReference type="ARBA" id="ARBA00022723"/>
    </source>
</evidence>
<feature type="compositionally biased region" description="Low complexity" evidence="7">
    <location>
        <begin position="577"/>
        <end position="592"/>
    </location>
</feature>
<evidence type="ECO:0000256" key="7">
    <source>
        <dbReference type="SAM" id="MobiDB-lite"/>
    </source>
</evidence>
<dbReference type="InterPro" id="IPR052360">
    <property type="entry name" value="Transcr_Regulatory_Proteins"/>
</dbReference>
<evidence type="ECO:0000256" key="4">
    <source>
        <dbReference type="ARBA" id="ARBA00023125"/>
    </source>
</evidence>